<dbReference type="SUPFAM" id="SSF56784">
    <property type="entry name" value="HAD-like"/>
    <property type="match status" value="1"/>
</dbReference>
<dbReference type="EMBL" id="CAJOBA010000001">
    <property type="protein sequence ID" value="CAF3492042.1"/>
    <property type="molecule type" value="Genomic_DNA"/>
</dbReference>
<feature type="domain" description="Gcp-like" evidence="1">
    <location>
        <begin position="136"/>
        <end position="207"/>
    </location>
</feature>
<dbReference type="Gene3D" id="3.40.50.1000">
    <property type="entry name" value="HAD superfamily/HAD-like"/>
    <property type="match status" value="1"/>
</dbReference>
<comment type="caution">
    <text evidence="2">The sequence shown here is derived from an EMBL/GenBank/DDBJ whole genome shotgun (WGS) entry which is preliminary data.</text>
</comment>
<evidence type="ECO:0000313" key="3">
    <source>
        <dbReference type="EMBL" id="CAF3492042.1"/>
    </source>
</evidence>
<evidence type="ECO:0000259" key="1">
    <source>
        <dbReference type="Pfam" id="PF00814"/>
    </source>
</evidence>
<accession>A0A8S2CMH2</accession>
<organism evidence="2 4">
    <name type="scientific">Didymodactylos carnosus</name>
    <dbReference type="NCBI Taxonomy" id="1234261"/>
    <lineage>
        <taxon>Eukaryota</taxon>
        <taxon>Metazoa</taxon>
        <taxon>Spiralia</taxon>
        <taxon>Gnathifera</taxon>
        <taxon>Rotifera</taxon>
        <taxon>Eurotatoria</taxon>
        <taxon>Bdelloidea</taxon>
        <taxon>Philodinida</taxon>
        <taxon>Philodinidae</taxon>
        <taxon>Didymodactylos</taxon>
    </lineage>
</organism>
<evidence type="ECO:0000313" key="4">
    <source>
        <dbReference type="Proteomes" id="UP000677228"/>
    </source>
</evidence>
<sequence>MAIGDSGNDQEMLMLAKYSIAMRDADPSIHAIARHVTTLGPSLGVGEAIMRYKLGIGIVNNGKSEFNLLASSQQHHAQYGGIVPEVASREHEHSLGLMLKQLADQEKLANLDLIAYAAQPGLPGALHVGKVSSLTQPYAYPLLALVASGGHTRIYEIGSATLSTILYDTRDDAIGEAFDKVGRLLGLAYPGGPAIDALHKPELATINFGIDHINED</sequence>
<dbReference type="SUPFAM" id="SSF53067">
    <property type="entry name" value="Actin-like ATPase domain"/>
    <property type="match status" value="1"/>
</dbReference>
<reference evidence="2" key="1">
    <citation type="submission" date="2021-02" db="EMBL/GenBank/DDBJ databases">
        <authorList>
            <person name="Nowell W R."/>
        </authorList>
    </citation>
    <scope>NUCLEOTIDE SEQUENCE</scope>
</reference>
<dbReference type="EMBL" id="CAJNOK010000001">
    <property type="protein sequence ID" value="CAF0720860.1"/>
    <property type="molecule type" value="Genomic_DNA"/>
</dbReference>
<dbReference type="InterPro" id="IPR023214">
    <property type="entry name" value="HAD_sf"/>
</dbReference>
<dbReference type="Pfam" id="PF00814">
    <property type="entry name" value="TsaD"/>
    <property type="match status" value="2"/>
</dbReference>
<dbReference type="Proteomes" id="UP000682733">
    <property type="component" value="Unassembled WGS sequence"/>
</dbReference>
<dbReference type="Proteomes" id="UP000677228">
    <property type="component" value="Unassembled WGS sequence"/>
</dbReference>
<dbReference type="PROSITE" id="PS01229">
    <property type="entry name" value="COF_2"/>
    <property type="match status" value="1"/>
</dbReference>
<gene>
    <name evidence="2" type="ORF">OVA965_LOCUS31</name>
    <name evidence="3" type="ORF">TMI583_LOCUS31</name>
</gene>
<dbReference type="Gene3D" id="3.30.420.40">
    <property type="match status" value="2"/>
</dbReference>
<dbReference type="PANTHER" id="PTHR11735">
    <property type="entry name" value="TRNA N6-ADENOSINE THREONYLCARBAMOYLTRANSFERASE"/>
    <property type="match status" value="1"/>
</dbReference>
<protein>
    <recommendedName>
        <fullName evidence="1">Gcp-like domain-containing protein</fullName>
    </recommendedName>
</protein>
<dbReference type="Pfam" id="PF08282">
    <property type="entry name" value="Hydrolase_3"/>
    <property type="match status" value="1"/>
</dbReference>
<dbReference type="PANTHER" id="PTHR11735:SF6">
    <property type="entry name" value="TRNA N6-ADENOSINE THREONYLCARBAMOYLTRANSFERASE, MITOCHONDRIAL"/>
    <property type="match status" value="1"/>
</dbReference>
<proteinExistence type="predicted"/>
<dbReference type="InterPro" id="IPR036412">
    <property type="entry name" value="HAD-like_sf"/>
</dbReference>
<name>A0A8S2CMH2_9BILA</name>
<dbReference type="InterPro" id="IPR043129">
    <property type="entry name" value="ATPase_NBD"/>
</dbReference>
<dbReference type="InterPro" id="IPR000905">
    <property type="entry name" value="Gcp-like_dom"/>
</dbReference>
<feature type="domain" description="Gcp-like" evidence="1">
    <location>
        <begin position="69"/>
        <end position="130"/>
    </location>
</feature>
<dbReference type="AlphaFoldDB" id="A0A8S2CMH2"/>
<evidence type="ECO:0000313" key="2">
    <source>
        <dbReference type="EMBL" id="CAF0720860.1"/>
    </source>
</evidence>